<dbReference type="GO" id="GO:0016491">
    <property type="term" value="F:oxidoreductase activity"/>
    <property type="evidence" value="ECO:0007669"/>
    <property type="project" value="UniProtKB-KW"/>
</dbReference>
<organism evidence="3 4">
    <name type="scientific">Actinomadura logoneensis</name>
    <dbReference type="NCBI Taxonomy" id="2293572"/>
    <lineage>
        <taxon>Bacteria</taxon>
        <taxon>Bacillati</taxon>
        <taxon>Actinomycetota</taxon>
        <taxon>Actinomycetes</taxon>
        <taxon>Streptosporangiales</taxon>
        <taxon>Thermomonosporaceae</taxon>
        <taxon>Actinomadura</taxon>
    </lineage>
</organism>
<dbReference type="Gene3D" id="3.40.605.10">
    <property type="entry name" value="Aldehyde Dehydrogenase, Chain A, domain 1"/>
    <property type="match status" value="1"/>
</dbReference>
<evidence type="ECO:0000313" key="3">
    <source>
        <dbReference type="EMBL" id="RFU41783.1"/>
    </source>
</evidence>
<evidence type="ECO:0000256" key="1">
    <source>
        <dbReference type="ARBA" id="ARBA00023002"/>
    </source>
</evidence>
<dbReference type="AlphaFoldDB" id="A0A372JP27"/>
<evidence type="ECO:0000313" key="4">
    <source>
        <dbReference type="Proteomes" id="UP000261811"/>
    </source>
</evidence>
<evidence type="ECO:0000256" key="2">
    <source>
        <dbReference type="SAM" id="MobiDB-lite"/>
    </source>
</evidence>
<feature type="non-terminal residue" evidence="3">
    <location>
        <position position="51"/>
    </location>
</feature>
<proteinExistence type="predicted"/>
<sequence length="51" mass="5224">MRSIEHWIDGVRTGGGPTLPVEDPATGRPVGEVALGRRAEVDAAVSAAARA</sequence>
<keyword evidence="4" id="KW-1185">Reference proteome</keyword>
<protein>
    <submittedName>
        <fullName evidence="3">Methylmalonate-semialdehyde dehydrogenase (CoA acylating)</fullName>
    </submittedName>
</protein>
<comment type="caution">
    <text evidence="3">The sequence shown here is derived from an EMBL/GenBank/DDBJ whole genome shotgun (WGS) entry which is preliminary data.</text>
</comment>
<dbReference type="Proteomes" id="UP000261811">
    <property type="component" value="Unassembled WGS sequence"/>
</dbReference>
<name>A0A372JP27_9ACTN</name>
<dbReference type="InterPro" id="IPR016162">
    <property type="entry name" value="Ald_DH_N"/>
</dbReference>
<feature type="region of interest" description="Disordered" evidence="2">
    <location>
        <begin position="1"/>
        <end position="29"/>
    </location>
</feature>
<reference evidence="3 4" key="1">
    <citation type="submission" date="2018-08" db="EMBL/GenBank/DDBJ databases">
        <title>Actinomadura jelena sp. nov., a novel Actinomycete isolated from soil in Chad.</title>
        <authorList>
            <person name="Shi L."/>
        </authorList>
    </citation>
    <scope>NUCLEOTIDE SEQUENCE [LARGE SCALE GENOMIC DNA]</scope>
    <source>
        <strain evidence="3 4">NEAU-G17</strain>
    </source>
</reference>
<dbReference type="EMBL" id="QURH01000187">
    <property type="protein sequence ID" value="RFU41783.1"/>
    <property type="molecule type" value="Genomic_DNA"/>
</dbReference>
<accession>A0A372JP27</accession>
<gene>
    <name evidence="3" type="ORF">DZF91_10000</name>
</gene>
<dbReference type="SUPFAM" id="SSF53720">
    <property type="entry name" value="ALDH-like"/>
    <property type="match status" value="1"/>
</dbReference>
<dbReference type="InterPro" id="IPR016161">
    <property type="entry name" value="Ald_DH/histidinol_DH"/>
</dbReference>
<keyword evidence="1" id="KW-0560">Oxidoreductase</keyword>